<keyword evidence="7" id="KW-0235">DNA replication</keyword>
<dbReference type="Pfam" id="PF12320">
    <property type="entry name" value="SbcD_C"/>
    <property type="match status" value="1"/>
</dbReference>
<evidence type="ECO:0000256" key="3">
    <source>
        <dbReference type="ARBA" id="ARBA00013365"/>
    </source>
</evidence>
<dbReference type="PANTHER" id="PTHR30337:SF0">
    <property type="entry name" value="NUCLEASE SBCCD SUBUNIT D"/>
    <property type="match status" value="1"/>
</dbReference>
<comment type="subunit">
    <text evidence="2 7">Heterodimer of SbcC and SbcD.</text>
</comment>
<comment type="function">
    <text evidence="7">SbcCD cleaves DNA hairpin structures. These structures can inhibit DNA replication and are intermediates in certain DNA recombination reactions. The complex acts as a 3'-&gt;5' double strand exonuclease that can open hairpins. It also has a 5' single-strand endonuclease activity.</text>
</comment>
<dbReference type="AlphaFoldDB" id="A0A0R1RHL3"/>
<keyword evidence="6 7" id="KW-0269">Exonuclease</keyword>
<dbReference type="InterPro" id="IPR026843">
    <property type="entry name" value="SbcD_C"/>
</dbReference>
<dbReference type="PATRIC" id="fig|1114972.6.peg.2449"/>
<evidence type="ECO:0000256" key="7">
    <source>
        <dbReference type="RuleBase" id="RU363069"/>
    </source>
</evidence>
<dbReference type="RefSeq" id="WP_017261352.1">
    <property type="nucleotide sequence ID" value="NZ_AUAW01000008.1"/>
</dbReference>
<dbReference type="Gene3D" id="3.60.21.10">
    <property type="match status" value="1"/>
</dbReference>
<keyword evidence="5 7" id="KW-0378">Hydrolase</keyword>
<dbReference type="NCBIfam" id="TIGR00619">
    <property type="entry name" value="sbcd"/>
    <property type="match status" value="1"/>
</dbReference>
<proteinExistence type="inferred from homology"/>
<sequence>MKFLHTADWHIGKKLHGFDLHEEQDDAYQQILQIALANKVDAVVVAGDLYDRSLPSEDSVKQLNHMLIDLNLTNHFPVLAISGNHDSATRLHVGSEWYAQTNYFLNTELADAFEPVELGNTQFFLLPYFEPWQARNVFEDDSIKTVEQAMTLVVNRQQKAFKAGMKHVLIAHFFAAGSSQTDSETKVVVGGLNAVPLDLLGAFDYVALGHLHNHRALTDDKIKYSGSPVKFSLSEADEQKGVWIVDTDAGTTTYVPIKPLRDVVNLTGSFEELTDPETYDKLDRDAYYGVTLTDKAIIPDVMNRLRQVYPRIVSLDRQNGRDELPTVQTVDPTLAPMALFGKFFEHVNDDEMSEQQQKWAEQGLQEAEHED</sequence>
<dbReference type="GO" id="GO:0004519">
    <property type="term" value="F:endonuclease activity"/>
    <property type="evidence" value="ECO:0007669"/>
    <property type="project" value="UniProtKB-KW"/>
</dbReference>
<accession>A0A0R1RHL3</accession>
<dbReference type="OrthoDB" id="9773856at2"/>
<evidence type="ECO:0000259" key="9">
    <source>
        <dbReference type="Pfam" id="PF00149"/>
    </source>
</evidence>
<dbReference type="InterPro" id="IPR004843">
    <property type="entry name" value="Calcineurin-like_PHP"/>
</dbReference>
<protein>
    <recommendedName>
        <fullName evidence="3 7">Nuclease SbcCD subunit D</fullName>
    </recommendedName>
</protein>
<gene>
    <name evidence="7" type="primary">sbcD</name>
    <name evidence="11" type="ORF">FD35_GL002386</name>
</gene>
<evidence type="ECO:0000259" key="10">
    <source>
        <dbReference type="Pfam" id="PF12320"/>
    </source>
</evidence>
<keyword evidence="12" id="KW-1185">Reference proteome</keyword>
<evidence type="ECO:0000256" key="1">
    <source>
        <dbReference type="ARBA" id="ARBA00010555"/>
    </source>
</evidence>
<dbReference type="GO" id="GO:0008408">
    <property type="term" value="F:3'-5' exonuclease activity"/>
    <property type="evidence" value="ECO:0007669"/>
    <property type="project" value="InterPro"/>
</dbReference>
<evidence type="ECO:0000256" key="6">
    <source>
        <dbReference type="ARBA" id="ARBA00022839"/>
    </source>
</evidence>
<dbReference type="GO" id="GO:0006260">
    <property type="term" value="P:DNA replication"/>
    <property type="evidence" value="ECO:0007669"/>
    <property type="project" value="UniProtKB-KW"/>
</dbReference>
<dbReference type="eggNOG" id="COG0420">
    <property type="taxonomic scope" value="Bacteria"/>
</dbReference>
<feature type="region of interest" description="Disordered" evidence="8">
    <location>
        <begin position="350"/>
        <end position="371"/>
    </location>
</feature>
<dbReference type="Proteomes" id="UP000051999">
    <property type="component" value="Unassembled WGS sequence"/>
</dbReference>
<dbReference type="Pfam" id="PF00149">
    <property type="entry name" value="Metallophos"/>
    <property type="match status" value="1"/>
</dbReference>
<name>A0A0R1RHL3_9LACO</name>
<dbReference type="InterPro" id="IPR050535">
    <property type="entry name" value="DNA_Repair-Maintenance_Comp"/>
</dbReference>
<dbReference type="PANTHER" id="PTHR30337">
    <property type="entry name" value="COMPONENT OF ATP-DEPENDENT DSDNA EXONUCLEASE"/>
    <property type="match status" value="1"/>
</dbReference>
<evidence type="ECO:0000256" key="5">
    <source>
        <dbReference type="ARBA" id="ARBA00022801"/>
    </source>
</evidence>
<evidence type="ECO:0000313" key="11">
    <source>
        <dbReference type="EMBL" id="KRL55854.1"/>
    </source>
</evidence>
<keyword evidence="7" id="KW-0255">Endonuclease</keyword>
<evidence type="ECO:0000256" key="2">
    <source>
        <dbReference type="ARBA" id="ARBA00011322"/>
    </source>
</evidence>
<dbReference type="CDD" id="cd00840">
    <property type="entry name" value="MPP_Mre11_N"/>
    <property type="match status" value="1"/>
</dbReference>
<feature type="domain" description="Nuclease SbcCD subunit D C-terminal" evidence="10">
    <location>
        <begin position="260"/>
        <end position="347"/>
    </location>
</feature>
<comment type="similarity">
    <text evidence="1 7">Belongs to the SbcD family.</text>
</comment>
<dbReference type="GO" id="GO:0006310">
    <property type="term" value="P:DNA recombination"/>
    <property type="evidence" value="ECO:0007669"/>
    <property type="project" value="UniProtKB-KW"/>
</dbReference>
<evidence type="ECO:0000256" key="8">
    <source>
        <dbReference type="SAM" id="MobiDB-lite"/>
    </source>
</evidence>
<dbReference type="STRING" id="1114972.FD35_GL002386"/>
<dbReference type="EMBL" id="AZFF01000006">
    <property type="protein sequence ID" value="KRL55854.1"/>
    <property type="molecule type" value="Genomic_DNA"/>
</dbReference>
<evidence type="ECO:0000313" key="12">
    <source>
        <dbReference type="Proteomes" id="UP000051999"/>
    </source>
</evidence>
<feature type="domain" description="Calcineurin-like phosphoesterase" evidence="9">
    <location>
        <begin position="1"/>
        <end position="213"/>
    </location>
</feature>
<reference evidence="11 12" key="1">
    <citation type="journal article" date="2015" name="Genome Announc.">
        <title>Expanding the biotechnology potential of lactobacilli through comparative genomics of 213 strains and associated genera.</title>
        <authorList>
            <person name="Sun Z."/>
            <person name="Harris H.M."/>
            <person name="McCann A."/>
            <person name="Guo C."/>
            <person name="Argimon S."/>
            <person name="Zhang W."/>
            <person name="Yang X."/>
            <person name="Jeffery I.B."/>
            <person name="Cooney J.C."/>
            <person name="Kagawa T.F."/>
            <person name="Liu W."/>
            <person name="Song Y."/>
            <person name="Salvetti E."/>
            <person name="Wrobel A."/>
            <person name="Rasinkangas P."/>
            <person name="Parkhill J."/>
            <person name="Rea M.C."/>
            <person name="O'Sullivan O."/>
            <person name="Ritari J."/>
            <person name="Douillard F.P."/>
            <person name="Paul Ross R."/>
            <person name="Yang R."/>
            <person name="Briner A.E."/>
            <person name="Felis G.E."/>
            <person name="de Vos W.M."/>
            <person name="Barrangou R."/>
            <person name="Klaenhammer T.R."/>
            <person name="Caufield P.W."/>
            <person name="Cui Y."/>
            <person name="Zhang H."/>
            <person name="O'Toole P.W."/>
        </authorList>
    </citation>
    <scope>NUCLEOTIDE SEQUENCE [LARGE SCALE GENOMIC DNA]</scope>
    <source>
        <strain evidence="11 12">DSM 15814</strain>
    </source>
</reference>
<dbReference type="InterPro" id="IPR029052">
    <property type="entry name" value="Metallo-depent_PP-like"/>
</dbReference>
<comment type="caution">
    <text evidence="11">The sequence shown here is derived from an EMBL/GenBank/DDBJ whole genome shotgun (WGS) entry which is preliminary data.</text>
</comment>
<dbReference type="InterPro" id="IPR041796">
    <property type="entry name" value="Mre11_N"/>
</dbReference>
<evidence type="ECO:0000256" key="4">
    <source>
        <dbReference type="ARBA" id="ARBA00022722"/>
    </source>
</evidence>
<keyword evidence="4 7" id="KW-0540">Nuclease</keyword>
<organism evidence="11 12">
    <name type="scientific">Furfurilactobacillus rossiae DSM 15814</name>
    <dbReference type="NCBI Taxonomy" id="1114972"/>
    <lineage>
        <taxon>Bacteria</taxon>
        <taxon>Bacillati</taxon>
        <taxon>Bacillota</taxon>
        <taxon>Bacilli</taxon>
        <taxon>Lactobacillales</taxon>
        <taxon>Lactobacillaceae</taxon>
        <taxon>Furfurilactobacillus</taxon>
    </lineage>
</organism>
<dbReference type="InterPro" id="IPR004593">
    <property type="entry name" value="SbcD"/>
</dbReference>
<keyword evidence="7" id="KW-0233">DNA recombination</keyword>
<dbReference type="SUPFAM" id="SSF56300">
    <property type="entry name" value="Metallo-dependent phosphatases"/>
    <property type="match status" value="1"/>
</dbReference>